<dbReference type="InterPro" id="IPR001647">
    <property type="entry name" value="HTH_TetR"/>
</dbReference>
<dbReference type="PANTHER" id="PTHR30055:SF234">
    <property type="entry name" value="HTH-TYPE TRANSCRIPTIONAL REGULATOR BETI"/>
    <property type="match status" value="1"/>
</dbReference>
<accession>A0A318T835</accession>
<dbReference type="PANTHER" id="PTHR30055">
    <property type="entry name" value="HTH-TYPE TRANSCRIPTIONAL REGULATOR RUTR"/>
    <property type="match status" value="1"/>
</dbReference>
<name>A0A318T835_9BRAD</name>
<evidence type="ECO:0000256" key="3">
    <source>
        <dbReference type="ARBA" id="ARBA00023163"/>
    </source>
</evidence>
<evidence type="ECO:0000256" key="1">
    <source>
        <dbReference type="ARBA" id="ARBA00023015"/>
    </source>
</evidence>
<evidence type="ECO:0000313" key="6">
    <source>
        <dbReference type="EMBL" id="PYF01161.1"/>
    </source>
</evidence>
<organism evidence="6 7">
    <name type="scientific">Rhodopseudomonas faecalis</name>
    <dbReference type="NCBI Taxonomy" id="99655"/>
    <lineage>
        <taxon>Bacteria</taxon>
        <taxon>Pseudomonadati</taxon>
        <taxon>Pseudomonadota</taxon>
        <taxon>Alphaproteobacteria</taxon>
        <taxon>Hyphomicrobiales</taxon>
        <taxon>Nitrobacteraceae</taxon>
        <taxon>Rhodopseudomonas</taxon>
    </lineage>
</organism>
<proteinExistence type="predicted"/>
<dbReference type="Proteomes" id="UP000248148">
    <property type="component" value="Unassembled WGS sequence"/>
</dbReference>
<protein>
    <submittedName>
        <fullName evidence="6">TetR family transcriptional regulator</fullName>
    </submittedName>
</protein>
<dbReference type="SUPFAM" id="SSF46689">
    <property type="entry name" value="Homeodomain-like"/>
    <property type="match status" value="1"/>
</dbReference>
<keyword evidence="2 4" id="KW-0238">DNA-binding</keyword>
<evidence type="ECO:0000313" key="7">
    <source>
        <dbReference type="Proteomes" id="UP000248148"/>
    </source>
</evidence>
<comment type="caution">
    <text evidence="6">The sequence shown here is derived from an EMBL/GenBank/DDBJ whole genome shotgun (WGS) entry which is preliminary data.</text>
</comment>
<gene>
    <name evidence="6" type="ORF">BJ122_12640</name>
</gene>
<dbReference type="PROSITE" id="PS50977">
    <property type="entry name" value="HTH_TETR_2"/>
    <property type="match status" value="1"/>
</dbReference>
<evidence type="ECO:0000259" key="5">
    <source>
        <dbReference type="PROSITE" id="PS50977"/>
    </source>
</evidence>
<keyword evidence="7" id="KW-1185">Reference proteome</keyword>
<keyword evidence="3" id="KW-0804">Transcription</keyword>
<evidence type="ECO:0000256" key="2">
    <source>
        <dbReference type="ARBA" id="ARBA00023125"/>
    </source>
</evidence>
<feature type="domain" description="HTH tetR-type" evidence="5">
    <location>
        <begin position="15"/>
        <end position="75"/>
    </location>
</feature>
<dbReference type="Pfam" id="PF21351">
    <property type="entry name" value="TetR_C_41"/>
    <property type="match status" value="1"/>
</dbReference>
<feature type="DNA-binding region" description="H-T-H motif" evidence="4">
    <location>
        <begin position="38"/>
        <end position="57"/>
    </location>
</feature>
<dbReference type="EMBL" id="QJTI01000026">
    <property type="protein sequence ID" value="PYF01161.1"/>
    <property type="molecule type" value="Genomic_DNA"/>
</dbReference>
<dbReference type="AlphaFoldDB" id="A0A318T835"/>
<dbReference type="GO" id="GO:0003700">
    <property type="term" value="F:DNA-binding transcription factor activity"/>
    <property type="evidence" value="ECO:0007669"/>
    <property type="project" value="TreeGrafter"/>
</dbReference>
<dbReference type="InterPro" id="IPR050109">
    <property type="entry name" value="HTH-type_TetR-like_transc_reg"/>
</dbReference>
<dbReference type="Gene3D" id="1.10.357.10">
    <property type="entry name" value="Tetracycline Repressor, domain 2"/>
    <property type="match status" value="1"/>
</dbReference>
<dbReference type="RefSeq" id="WP_110782316.1">
    <property type="nucleotide sequence ID" value="NZ_QJTI01000026.1"/>
</dbReference>
<dbReference type="InterPro" id="IPR049484">
    <property type="entry name" value="Rv0078-like_C"/>
</dbReference>
<sequence>MQETVARRSNQQRREQTIEALLSAARALFLAKGFAGTATPEIVGAAGVTRGALYHHFEDKKALFRAVIDAEMAAVALEIERATPPALPPFEALIAGGRAFFAAMAQPGRISLLLIEAPAVLGFEELAALDRRHGGRTLAEGLDAAIKAGVLRELPVEPLALMLSALYDRGALALASGQKVEEIQSVIEAVLGGLKRDAPAHIQN</sequence>
<reference evidence="6 7" key="1">
    <citation type="submission" date="2018-06" db="EMBL/GenBank/DDBJ databases">
        <title>Genomic Encyclopedia of Archaeal and Bacterial Type Strains, Phase II (KMG-II): from individual species to whole genera.</title>
        <authorList>
            <person name="Goeker M."/>
        </authorList>
    </citation>
    <scope>NUCLEOTIDE SEQUENCE [LARGE SCALE GENOMIC DNA]</scope>
    <source>
        <strain evidence="6 7">JCM 11668</strain>
    </source>
</reference>
<dbReference type="GO" id="GO:0000976">
    <property type="term" value="F:transcription cis-regulatory region binding"/>
    <property type="evidence" value="ECO:0007669"/>
    <property type="project" value="TreeGrafter"/>
</dbReference>
<dbReference type="OrthoDB" id="9805134at2"/>
<keyword evidence="1" id="KW-0805">Transcription regulation</keyword>
<dbReference type="InterPro" id="IPR009057">
    <property type="entry name" value="Homeodomain-like_sf"/>
</dbReference>
<dbReference type="PRINTS" id="PR00455">
    <property type="entry name" value="HTHTETR"/>
</dbReference>
<evidence type="ECO:0000256" key="4">
    <source>
        <dbReference type="PROSITE-ProRule" id="PRU00335"/>
    </source>
</evidence>
<dbReference type="Pfam" id="PF00440">
    <property type="entry name" value="TetR_N"/>
    <property type="match status" value="1"/>
</dbReference>